<organism evidence="2">
    <name type="scientific">viral metagenome</name>
    <dbReference type="NCBI Taxonomy" id="1070528"/>
    <lineage>
        <taxon>unclassified sequences</taxon>
        <taxon>metagenomes</taxon>
        <taxon>organismal metagenomes</taxon>
    </lineage>
</organism>
<keyword evidence="1" id="KW-0812">Transmembrane</keyword>
<dbReference type="EMBL" id="MT143850">
    <property type="protein sequence ID" value="QJB03522.1"/>
    <property type="molecule type" value="Genomic_DNA"/>
</dbReference>
<protein>
    <submittedName>
        <fullName evidence="2">Uncharacterized protein</fullName>
    </submittedName>
</protein>
<accession>A0A6M3MFL5</accession>
<feature type="transmembrane region" description="Helical" evidence="1">
    <location>
        <begin position="64"/>
        <end position="85"/>
    </location>
</feature>
<gene>
    <name evidence="2" type="ORF">MM171B00661_0001</name>
</gene>
<reference evidence="2" key="1">
    <citation type="submission" date="2020-03" db="EMBL/GenBank/DDBJ databases">
        <title>The deep terrestrial virosphere.</title>
        <authorList>
            <person name="Holmfeldt K."/>
            <person name="Nilsson E."/>
            <person name="Simone D."/>
            <person name="Lopez-Fernandez M."/>
            <person name="Wu X."/>
            <person name="de Brujin I."/>
            <person name="Lundin D."/>
            <person name="Andersson A."/>
            <person name="Bertilsson S."/>
            <person name="Dopson M."/>
        </authorList>
    </citation>
    <scope>NUCLEOTIDE SEQUENCE</scope>
    <source>
        <strain evidence="2">MM171B00661</strain>
    </source>
</reference>
<keyword evidence="1" id="KW-0472">Membrane</keyword>
<sequence>MSDNKVQCQCCGKMMVPTVLRSRGLFVGWQYGWWFGGGKPVSSCCPFCLSEEWDGKRDIRDTMMWRHVGFILSVIAFFLIFMVGMKLNEVMICCR</sequence>
<proteinExistence type="predicted"/>
<dbReference type="AlphaFoldDB" id="A0A6M3MFL5"/>
<name>A0A6M3MFL5_9ZZZZ</name>
<evidence type="ECO:0000256" key="1">
    <source>
        <dbReference type="SAM" id="Phobius"/>
    </source>
</evidence>
<evidence type="ECO:0000313" key="2">
    <source>
        <dbReference type="EMBL" id="QJB03522.1"/>
    </source>
</evidence>
<keyword evidence="1" id="KW-1133">Transmembrane helix</keyword>